<feature type="transmembrane region" description="Helical" evidence="1">
    <location>
        <begin position="67"/>
        <end position="90"/>
    </location>
</feature>
<sequence length="120" mass="13650">MHLTPISVAYFAQIVLMTITSVFLFYRSRQPASNVPLLRFSSASFAGMASILAAMLCDGALNAPWNLYARFWIMSLVALQSIPLFGLLYSIPSWDARYRREFVIVLLLSSARLLYEVYWS</sequence>
<gene>
    <name evidence="2" type="ORF">OSCT_1508</name>
</gene>
<dbReference type="STRING" id="765420.OSCT_1508"/>
<feature type="transmembrane region" description="Helical" evidence="1">
    <location>
        <begin position="6"/>
        <end position="26"/>
    </location>
</feature>
<name>E1IDV7_9CHLR</name>
<feature type="transmembrane region" description="Helical" evidence="1">
    <location>
        <begin position="38"/>
        <end position="61"/>
    </location>
</feature>
<dbReference type="AlphaFoldDB" id="E1IDV7"/>
<evidence type="ECO:0000313" key="3">
    <source>
        <dbReference type="Proteomes" id="UP000054010"/>
    </source>
</evidence>
<keyword evidence="1" id="KW-0812">Transmembrane</keyword>
<dbReference type="HOGENOM" id="CLU_2047324_0_0_0"/>
<feature type="transmembrane region" description="Helical" evidence="1">
    <location>
        <begin position="102"/>
        <end position="119"/>
    </location>
</feature>
<comment type="caution">
    <text evidence="2">The sequence shown here is derived from an EMBL/GenBank/DDBJ whole genome shotgun (WGS) entry which is preliminary data.</text>
</comment>
<keyword evidence="1" id="KW-1133">Transmembrane helix</keyword>
<dbReference type="Proteomes" id="UP000054010">
    <property type="component" value="Unassembled WGS sequence"/>
</dbReference>
<protein>
    <submittedName>
        <fullName evidence="2">Uncharacterized protein</fullName>
    </submittedName>
</protein>
<evidence type="ECO:0000313" key="2">
    <source>
        <dbReference type="EMBL" id="EFO80626.1"/>
    </source>
</evidence>
<proteinExistence type="predicted"/>
<accession>E1IDV7</accession>
<reference evidence="2 3" key="1">
    <citation type="journal article" date="2011" name="J. Bacteriol.">
        <title>Draft genome sequence of the anoxygenic filamentous phototrophic bacterium Oscillochloris trichoides subsp. DG-6.</title>
        <authorList>
            <person name="Kuznetsov B.B."/>
            <person name="Ivanovsky R.N."/>
            <person name="Keppen O.I."/>
            <person name="Sukhacheva M.V."/>
            <person name="Bumazhkin B.K."/>
            <person name="Patutina E.O."/>
            <person name="Beletsky A.V."/>
            <person name="Mardanov A.V."/>
            <person name="Baslerov R.V."/>
            <person name="Panteleeva A.N."/>
            <person name="Kolganova T.V."/>
            <person name="Ravin N.V."/>
            <person name="Skryabin K.G."/>
        </authorList>
    </citation>
    <scope>NUCLEOTIDE SEQUENCE [LARGE SCALE GENOMIC DNA]</scope>
    <source>
        <strain evidence="2 3">DG-6</strain>
    </source>
</reference>
<keyword evidence="3" id="KW-1185">Reference proteome</keyword>
<dbReference type="EMBL" id="ADVR01000047">
    <property type="protein sequence ID" value="EFO80626.1"/>
    <property type="molecule type" value="Genomic_DNA"/>
</dbReference>
<evidence type="ECO:0000256" key="1">
    <source>
        <dbReference type="SAM" id="Phobius"/>
    </source>
</evidence>
<organism evidence="2 3">
    <name type="scientific">Oscillochloris trichoides DG-6</name>
    <dbReference type="NCBI Taxonomy" id="765420"/>
    <lineage>
        <taxon>Bacteria</taxon>
        <taxon>Bacillati</taxon>
        <taxon>Chloroflexota</taxon>
        <taxon>Chloroflexia</taxon>
        <taxon>Chloroflexales</taxon>
        <taxon>Chloroflexineae</taxon>
        <taxon>Oscillochloridaceae</taxon>
        <taxon>Oscillochloris</taxon>
    </lineage>
</organism>
<keyword evidence="1" id="KW-0472">Membrane</keyword>